<accession>A0A0H1BH92</accession>
<proteinExistence type="predicted"/>
<reference evidence="2" key="1">
    <citation type="journal article" date="2015" name="PLoS Genet.">
        <title>The dynamic genome and transcriptome of the human fungal pathogen Blastomyces and close relative Emmonsia.</title>
        <authorList>
            <person name="Munoz J.F."/>
            <person name="Gauthier G.M."/>
            <person name="Desjardins C.A."/>
            <person name="Gallo J.E."/>
            <person name="Holder J."/>
            <person name="Sullivan T.D."/>
            <person name="Marty A.J."/>
            <person name="Carmen J.C."/>
            <person name="Chen Z."/>
            <person name="Ding L."/>
            <person name="Gujja S."/>
            <person name="Magrini V."/>
            <person name="Misas E."/>
            <person name="Mitreva M."/>
            <person name="Priest M."/>
            <person name="Saif S."/>
            <person name="Whiston E.A."/>
            <person name="Young S."/>
            <person name="Zeng Q."/>
            <person name="Goldman W.E."/>
            <person name="Mardis E.R."/>
            <person name="Taylor J.W."/>
            <person name="McEwen J.G."/>
            <person name="Clay O.K."/>
            <person name="Klein B.S."/>
            <person name="Cuomo C.A."/>
        </authorList>
    </citation>
    <scope>NUCLEOTIDE SEQUENCE [LARGE SCALE GENOMIC DNA]</scope>
    <source>
        <strain evidence="2">UAMH 139</strain>
    </source>
</reference>
<name>A0A0H1BH92_9EURO</name>
<evidence type="ECO:0000313" key="2">
    <source>
        <dbReference type="Proteomes" id="UP000053573"/>
    </source>
</evidence>
<dbReference type="Proteomes" id="UP000053573">
    <property type="component" value="Unassembled WGS sequence"/>
</dbReference>
<comment type="caution">
    <text evidence="1">The sequence shown here is derived from an EMBL/GenBank/DDBJ whole genome shotgun (WGS) entry which is preliminary data.</text>
</comment>
<dbReference type="AlphaFoldDB" id="A0A0H1BH92"/>
<protein>
    <submittedName>
        <fullName evidence="1">Uncharacterized protein</fullName>
    </submittedName>
</protein>
<sequence>MGNKILPLRNPSHESNITLYALGWEYSVRKPSSDAIFLRRDAKDSQPIIGQPTERTIYATKGLIIDIGSIRSSPTFEIT</sequence>
<gene>
    <name evidence="1" type="ORF">EMPG_13905</name>
</gene>
<keyword evidence="2" id="KW-1185">Reference proteome</keyword>
<organism evidence="1 2">
    <name type="scientific">Blastomyces silverae</name>
    <dbReference type="NCBI Taxonomy" id="2060906"/>
    <lineage>
        <taxon>Eukaryota</taxon>
        <taxon>Fungi</taxon>
        <taxon>Dikarya</taxon>
        <taxon>Ascomycota</taxon>
        <taxon>Pezizomycotina</taxon>
        <taxon>Eurotiomycetes</taxon>
        <taxon>Eurotiomycetidae</taxon>
        <taxon>Onygenales</taxon>
        <taxon>Ajellomycetaceae</taxon>
        <taxon>Blastomyces</taxon>
    </lineage>
</organism>
<evidence type="ECO:0000313" key="1">
    <source>
        <dbReference type="EMBL" id="KLJ10730.1"/>
    </source>
</evidence>
<dbReference type="EMBL" id="LDEV01001914">
    <property type="protein sequence ID" value="KLJ10730.1"/>
    <property type="molecule type" value="Genomic_DNA"/>
</dbReference>